<sequence length="242" mass="26389">MSEKDVIPQPSGGWTHPWPRVWELADVLPLDRWVLVGGLMVQAHAIAARVETTRVTVDVDVAARVEAGVFSYSSAASALLESGYTLDETTARAYRFRRGTDVVDLMVPDHERPPPRFGRKLVLQIDGGQQALNRTEVLHFDAGDRIVAVPAPTLHGALVLKAAAHLVDSRDRDRHLLDSMTLLACITDTEPIVADLRGSDRSRLTQLLDSLAGNGLIEAQVPADTAALARRTADDLRRGLAR</sequence>
<comment type="caution">
    <text evidence="1">The sequence shown here is derived from an EMBL/GenBank/DDBJ whole genome shotgun (WGS) entry which is preliminary data.</text>
</comment>
<dbReference type="OrthoDB" id="5175769at2"/>
<accession>A0A840XK95</accession>
<evidence type="ECO:0000313" key="2">
    <source>
        <dbReference type="Proteomes" id="UP000552883"/>
    </source>
</evidence>
<dbReference type="AlphaFoldDB" id="A0A840XK95"/>
<dbReference type="Proteomes" id="UP000552883">
    <property type="component" value="Unassembled WGS sequence"/>
</dbReference>
<evidence type="ECO:0000313" key="1">
    <source>
        <dbReference type="EMBL" id="MBB5618902.1"/>
    </source>
</evidence>
<protein>
    <recommendedName>
        <fullName evidence="3">Nucleotidyl transferase AbiEii toxin, Type IV TA system</fullName>
    </recommendedName>
</protein>
<dbReference type="EMBL" id="JACHBS010000001">
    <property type="protein sequence ID" value="MBB5618902.1"/>
    <property type="molecule type" value="Genomic_DNA"/>
</dbReference>
<evidence type="ECO:0008006" key="3">
    <source>
        <dbReference type="Google" id="ProtNLM"/>
    </source>
</evidence>
<reference evidence="1 2" key="1">
    <citation type="submission" date="2020-08" db="EMBL/GenBank/DDBJ databases">
        <title>Sequencing the genomes of 1000 actinobacteria strains.</title>
        <authorList>
            <person name="Klenk H.-P."/>
        </authorList>
    </citation>
    <scope>NUCLEOTIDE SEQUENCE [LARGE SCALE GENOMIC DNA]</scope>
    <source>
        <strain evidence="1 2">DSM 23889</strain>
    </source>
</reference>
<keyword evidence="2" id="KW-1185">Reference proteome</keyword>
<gene>
    <name evidence="1" type="ORF">BJ959_002398</name>
</gene>
<organism evidence="1 2">
    <name type="scientific">Microcella frigidaquae</name>
    <dbReference type="NCBI Taxonomy" id="424758"/>
    <lineage>
        <taxon>Bacteria</taxon>
        <taxon>Bacillati</taxon>
        <taxon>Actinomycetota</taxon>
        <taxon>Actinomycetes</taxon>
        <taxon>Micrococcales</taxon>
        <taxon>Microbacteriaceae</taxon>
        <taxon>Microcella</taxon>
    </lineage>
</organism>
<name>A0A840XK95_9MICO</name>
<dbReference type="RefSeq" id="WP_153982458.1">
    <property type="nucleotide sequence ID" value="NZ_BAAANZ010000008.1"/>
</dbReference>
<proteinExistence type="predicted"/>